<keyword evidence="2" id="KW-1133">Transmembrane helix</keyword>
<evidence type="ECO:0000313" key="4">
    <source>
        <dbReference type="Proteomes" id="UP001138500"/>
    </source>
</evidence>
<keyword evidence="2" id="KW-0472">Membrane</keyword>
<accession>A0A9W7SX41</accession>
<name>A0A9W7SX41_9PEZI</name>
<keyword evidence="2" id="KW-0812">Transmembrane</keyword>
<reference evidence="3 4" key="1">
    <citation type="journal article" date="2018" name="IMA Fungus">
        <title>IMA Genome-F 10: Nine draft genome sequences of Claviceps purpurea s.lat., including C. arundinis, C. humidiphila, and C. cf. spartinae, pseudomolecules for the pitch canker pathogen Fusarium circinatum, draft genome of Davidsoniella eucalypti, Grosmannia galeiformis, Quambalaria eucalypti, and Teratosphaeria destructans.</title>
        <authorList>
            <person name="Wingfield B.D."/>
            <person name="Liu M."/>
            <person name="Nguyen H.D."/>
            <person name="Lane F.A."/>
            <person name="Morgan S.W."/>
            <person name="De Vos L."/>
            <person name="Wilken P.M."/>
            <person name="Duong T.A."/>
            <person name="Aylward J."/>
            <person name="Coetzee M.P."/>
            <person name="Dadej K."/>
            <person name="De Beer Z.W."/>
            <person name="Findlay W."/>
            <person name="Havenga M."/>
            <person name="Kolarik M."/>
            <person name="Menzies J.G."/>
            <person name="Naidoo K."/>
            <person name="Pochopski O."/>
            <person name="Shoukouhi P."/>
            <person name="Santana Q.C."/>
            <person name="Seifert K.A."/>
            <person name="Soal N."/>
            <person name="Steenkamp E.T."/>
            <person name="Tatham C.T."/>
            <person name="van der Nest M.A."/>
            <person name="Wingfield M.J."/>
        </authorList>
    </citation>
    <scope>NUCLEOTIDE SEQUENCE [LARGE SCALE GENOMIC DNA]</scope>
    <source>
        <strain evidence="3">CMW44962</strain>
    </source>
</reference>
<proteinExistence type="predicted"/>
<sequence length="371" mass="42256">MSKGKYIPGQGRYILPDVATQPGMSSNTYIPGQGRYILPDEGISSSLPGDLRRGFYAAQAQAQHREEQRQFVEQVQRKAEERRREEAQRTESLKQRIADRKREQARQKEEQTRKEKRRRVNIWAQQAQRMREEHAREDGRGRQGEKQQLAEDAESRVAKWRQQVEAPQNPLDRFFSRSSRSSSPFNGDKVGRRSIGSTPTLDHERDPVLLARSEALPSLNGSAHTEQREYRPVTVGTSINAHSSDNPTNDNPTDPSTTIQLPSWTPSAVSRFLRNLLLALLSPFALAFGIRYFSRLDLTVRQGVMNLKQAIDEVGGWVVGVWIWMQMIVGGLGGLQRREWLVAVIEKGSELLLQGELLRWIEAFWAALGFT</sequence>
<feature type="transmembrane region" description="Helical" evidence="2">
    <location>
        <begin position="314"/>
        <end position="335"/>
    </location>
</feature>
<evidence type="ECO:0000313" key="3">
    <source>
        <dbReference type="EMBL" id="KAH9838157.1"/>
    </source>
</evidence>
<dbReference type="Proteomes" id="UP001138500">
    <property type="component" value="Unassembled WGS sequence"/>
</dbReference>
<feature type="region of interest" description="Disordered" evidence="1">
    <location>
        <begin position="237"/>
        <end position="260"/>
    </location>
</feature>
<dbReference type="EMBL" id="RIBY02000735">
    <property type="protein sequence ID" value="KAH9838157.1"/>
    <property type="molecule type" value="Genomic_DNA"/>
</dbReference>
<organism evidence="3 4">
    <name type="scientific">Teratosphaeria destructans</name>
    <dbReference type="NCBI Taxonomy" id="418781"/>
    <lineage>
        <taxon>Eukaryota</taxon>
        <taxon>Fungi</taxon>
        <taxon>Dikarya</taxon>
        <taxon>Ascomycota</taxon>
        <taxon>Pezizomycotina</taxon>
        <taxon>Dothideomycetes</taxon>
        <taxon>Dothideomycetidae</taxon>
        <taxon>Mycosphaerellales</taxon>
        <taxon>Teratosphaeriaceae</taxon>
        <taxon>Teratosphaeria</taxon>
    </lineage>
</organism>
<keyword evidence="4" id="KW-1185">Reference proteome</keyword>
<evidence type="ECO:0000256" key="1">
    <source>
        <dbReference type="SAM" id="MobiDB-lite"/>
    </source>
</evidence>
<reference evidence="3 4" key="2">
    <citation type="journal article" date="2021" name="Curr. Genet.">
        <title>Genetic response to nitrogen starvation in the aggressive Eucalyptus foliar pathogen Teratosphaeria destructans.</title>
        <authorList>
            <person name="Havenga M."/>
            <person name="Wingfield B.D."/>
            <person name="Wingfield M.J."/>
            <person name="Dreyer L.L."/>
            <person name="Roets F."/>
            <person name="Aylward J."/>
        </authorList>
    </citation>
    <scope>NUCLEOTIDE SEQUENCE [LARGE SCALE GENOMIC DNA]</scope>
    <source>
        <strain evidence="3">CMW44962</strain>
    </source>
</reference>
<protein>
    <submittedName>
        <fullName evidence="3">Uncharacterized protein</fullName>
    </submittedName>
</protein>
<dbReference type="AlphaFoldDB" id="A0A9W7SX41"/>
<feature type="transmembrane region" description="Helical" evidence="2">
    <location>
        <begin position="276"/>
        <end position="294"/>
    </location>
</feature>
<feature type="compositionally biased region" description="Low complexity" evidence="1">
    <location>
        <begin position="243"/>
        <end position="258"/>
    </location>
</feature>
<feature type="region of interest" description="Disordered" evidence="1">
    <location>
        <begin position="67"/>
        <end position="207"/>
    </location>
</feature>
<comment type="caution">
    <text evidence="3">The sequence shown here is derived from an EMBL/GenBank/DDBJ whole genome shotgun (WGS) entry which is preliminary data.</text>
</comment>
<feature type="compositionally biased region" description="Basic and acidic residues" evidence="1">
    <location>
        <begin position="129"/>
        <end position="157"/>
    </location>
</feature>
<evidence type="ECO:0000256" key="2">
    <source>
        <dbReference type="SAM" id="Phobius"/>
    </source>
</evidence>
<gene>
    <name evidence="3" type="ORF">Tdes44962_MAKER08258</name>
</gene>
<feature type="compositionally biased region" description="Basic and acidic residues" evidence="1">
    <location>
        <begin position="67"/>
        <end position="113"/>
    </location>
</feature>